<evidence type="ECO:0000256" key="2">
    <source>
        <dbReference type="SAM" id="SignalP"/>
    </source>
</evidence>
<dbReference type="AlphaFoldDB" id="A0AA37HXN2"/>
<feature type="signal peptide" evidence="2">
    <location>
        <begin position="1"/>
        <end position="19"/>
    </location>
</feature>
<evidence type="ECO:0000259" key="3">
    <source>
        <dbReference type="Pfam" id="PF13505"/>
    </source>
</evidence>
<feature type="domain" description="Outer membrane protein beta-barrel" evidence="3">
    <location>
        <begin position="5"/>
        <end position="161"/>
    </location>
</feature>
<dbReference type="Proteomes" id="UP000216189">
    <property type="component" value="Unassembled WGS sequence"/>
</dbReference>
<evidence type="ECO:0000313" key="7">
    <source>
        <dbReference type="Proteomes" id="UP000887043"/>
    </source>
</evidence>
<dbReference type="EMBL" id="BPTR01000001">
    <property type="protein sequence ID" value="GJG28865.1"/>
    <property type="molecule type" value="Genomic_DNA"/>
</dbReference>
<dbReference type="GeneID" id="72478290"/>
<protein>
    <recommendedName>
        <fullName evidence="3">Outer membrane protein beta-barrel domain-containing protein</fullName>
    </recommendedName>
</protein>
<dbReference type="InterPro" id="IPR027385">
    <property type="entry name" value="Beta-barrel_OMP"/>
</dbReference>
<dbReference type="InterPro" id="IPR011250">
    <property type="entry name" value="OMP/PagP_B-barrel"/>
</dbReference>
<dbReference type="Proteomes" id="UP000887043">
    <property type="component" value="Unassembled WGS sequence"/>
</dbReference>
<accession>A0AA37HXN2</accession>
<evidence type="ECO:0000313" key="6">
    <source>
        <dbReference type="Proteomes" id="UP000216189"/>
    </source>
</evidence>
<evidence type="ECO:0000256" key="1">
    <source>
        <dbReference type="ARBA" id="ARBA00022729"/>
    </source>
</evidence>
<evidence type="ECO:0000313" key="5">
    <source>
        <dbReference type="EMBL" id="OYP53760.1"/>
    </source>
</evidence>
<proteinExistence type="predicted"/>
<organism evidence="4 7">
    <name type="scientific">Segatella bryantii</name>
    <name type="common">Prevotella bryantii</name>
    <dbReference type="NCBI Taxonomy" id="77095"/>
    <lineage>
        <taxon>Bacteria</taxon>
        <taxon>Pseudomonadati</taxon>
        <taxon>Bacteroidota</taxon>
        <taxon>Bacteroidia</taxon>
        <taxon>Bacteroidales</taxon>
        <taxon>Prevotellaceae</taxon>
        <taxon>Segatella</taxon>
    </lineage>
</organism>
<evidence type="ECO:0000313" key="4">
    <source>
        <dbReference type="EMBL" id="GJG28865.1"/>
    </source>
</evidence>
<sequence length="164" mass="18035">MKKFLCMTLMLLSVMVAKAQFEEGKFYVGGSLTGLDLSYSGADKFKLGVEAKAGYLFRDNLMALAQIGYQHIGDSEIGANSFNIGVGGRYYIIQNGLFLGVNATYEHANHFDDFKPGAEVGYAFFINKSVTIEPSVYYNPSFKNSDYSKVGLKIGIGIYLDPND</sequence>
<reference evidence="5 6" key="1">
    <citation type="submission" date="2017-08" db="EMBL/GenBank/DDBJ databases">
        <title>Comparative genomics of non-oral Prevotella species.</title>
        <authorList>
            <person name="Accetto T."/>
            <person name="Nograsek B."/>
            <person name="Avgustin G."/>
        </authorList>
    </citation>
    <scope>NUCLEOTIDE SEQUENCE [LARGE SCALE GENOMIC DNA]</scope>
    <source>
        <strain evidence="5 6">TC1-1</strain>
    </source>
</reference>
<keyword evidence="6" id="KW-1185">Reference proteome</keyword>
<keyword evidence="1 2" id="KW-0732">Signal</keyword>
<reference evidence="4" key="2">
    <citation type="submission" date="2021-08" db="EMBL/GenBank/DDBJ databases">
        <title>Prevotella lacticifex sp. nov., isolated from rumen of cow.</title>
        <authorList>
            <person name="Shinkai T."/>
            <person name="Ikeyama N."/>
            <person name="Kumagai M."/>
            <person name="Ohmori H."/>
            <person name="Sakamoto M."/>
            <person name="Ohkuma M."/>
            <person name="Mitsumori M."/>
        </authorList>
    </citation>
    <scope>NUCLEOTIDE SEQUENCE</scope>
    <source>
        <strain evidence="4">DSM 11371</strain>
    </source>
</reference>
<gene>
    <name evidence="5" type="ORF">CIK91_11240</name>
    <name evidence="4" type="ORF">PRRU23_25650</name>
</gene>
<dbReference type="RefSeq" id="WP_006281638.1">
    <property type="nucleotide sequence ID" value="NZ_BPTR01000001.1"/>
</dbReference>
<feature type="chain" id="PRO_5041328114" description="Outer membrane protein beta-barrel domain-containing protein" evidence="2">
    <location>
        <begin position="20"/>
        <end position="164"/>
    </location>
</feature>
<dbReference type="Pfam" id="PF13505">
    <property type="entry name" value="OMP_b-brl"/>
    <property type="match status" value="1"/>
</dbReference>
<dbReference type="SUPFAM" id="SSF56925">
    <property type="entry name" value="OMPA-like"/>
    <property type="match status" value="1"/>
</dbReference>
<name>A0AA37HXN2_SEGBR</name>
<comment type="caution">
    <text evidence="4">The sequence shown here is derived from an EMBL/GenBank/DDBJ whole genome shotgun (WGS) entry which is preliminary data.</text>
</comment>
<dbReference type="EMBL" id="NPJF01000054">
    <property type="protein sequence ID" value="OYP53760.1"/>
    <property type="molecule type" value="Genomic_DNA"/>
</dbReference>